<reference evidence="2 3" key="1">
    <citation type="submission" date="2023-01" db="EMBL/GenBank/DDBJ databases">
        <title>Analysis of 21 Apiospora genomes using comparative genomics revels a genus with tremendous synthesis potential of carbohydrate active enzymes and secondary metabolites.</title>
        <authorList>
            <person name="Sorensen T."/>
        </authorList>
    </citation>
    <scope>NUCLEOTIDE SEQUENCE [LARGE SCALE GENOMIC DNA]</scope>
    <source>
        <strain evidence="2 3">CBS 135458</strain>
    </source>
</reference>
<evidence type="ECO:0000313" key="2">
    <source>
        <dbReference type="EMBL" id="KAK8090678.1"/>
    </source>
</evidence>
<dbReference type="EMBL" id="JAQQWL010000001">
    <property type="protein sequence ID" value="KAK8090678.1"/>
    <property type="molecule type" value="Genomic_DNA"/>
</dbReference>
<evidence type="ECO:0000259" key="1">
    <source>
        <dbReference type="Pfam" id="PF26082"/>
    </source>
</evidence>
<name>A0ABR1X5I8_9PEZI</name>
<dbReference type="RefSeq" id="XP_066722224.1">
    <property type="nucleotide sequence ID" value="XM_066851592.1"/>
</dbReference>
<dbReference type="PANTHER" id="PTHR35391">
    <property type="entry name" value="C2H2-TYPE DOMAIN-CONTAINING PROTEIN-RELATED"/>
    <property type="match status" value="1"/>
</dbReference>
<proteinExistence type="predicted"/>
<evidence type="ECO:0000313" key="3">
    <source>
        <dbReference type="Proteomes" id="UP001480595"/>
    </source>
</evidence>
<dbReference type="GeneID" id="92084655"/>
<gene>
    <name evidence="2" type="ORF">PG994_000183</name>
</gene>
<keyword evidence="3" id="KW-1185">Reference proteome</keyword>
<comment type="caution">
    <text evidence="2">The sequence shown here is derived from an EMBL/GenBank/DDBJ whole genome shotgun (WGS) entry which is preliminary data.</text>
</comment>
<dbReference type="InterPro" id="IPR058925">
    <property type="entry name" value="zf-C2H2_AcuF"/>
</dbReference>
<feature type="domain" description="Oxidoreductase acuF-like C2H2 type zinc-finger" evidence="1">
    <location>
        <begin position="197"/>
        <end position="222"/>
    </location>
</feature>
<organism evidence="2 3">
    <name type="scientific">Apiospora phragmitis</name>
    <dbReference type="NCBI Taxonomy" id="2905665"/>
    <lineage>
        <taxon>Eukaryota</taxon>
        <taxon>Fungi</taxon>
        <taxon>Dikarya</taxon>
        <taxon>Ascomycota</taxon>
        <taxon>Pezizomycotina</taxon>
        <taxon>Sordariomycetes</taxon>
        <taxon>Xylariomycetidae</taxon>
        <taxon>Amphisphaeriales</taxon>
        <taxon>Apiosporaceae</taxon>
        <taxon>Apiospora</taxon>
    </lineage>
</organism>
<protein>
    <recommendedName>
        <fullName evidence="1">Oxidoreductase acuF-like C2H2 type zinc-finger domain-containing protein</fullName>
    </recommendedName>
</protein>
<dbReference type="PANTHER" id="PTHR35391:SF7">
    <property type="entry name" value="C2H2-TYPE DOMAIN-CONTAINING PROTEIN"/>
    <property type="match status" value="1"/>
</dbReference>
<accession>A0ABR1X5I8</accession>
<dbReference type="Pfam" id="PF26082">
    <property type="entry name" value="zf-C2H2_AcuF"/>
    <property type="match status" value="1"/>
</dbReference>
<dbReference type="Proteomes" id="UP001480595">
    <property type="component" value="Unassembled WGS sequence"/>
</dbReference>
<sequence>MISEKVLSTFTQLDRLCSSVPPVTDTALSSPDQLRARFRLGNQTTDAAVYAPPAPTSEGATPELSISNIDPSLDIRHLRDNFPKARDSGWLVTRLGTCNTQRRDAIKYRQLHRSKLANQRDEQSFREVVGDDPSTIATTLEAGDPSAAMEEMMPDRHTLRTVATSFASIIPDDNSGELSVPQLTNLILDGIELQYDDEIECPFCRTIQLFTKPSEWKRHVFSELRPYVCTFEDCDHEPFSTRHDWFSHETHCHRKRWVCDRCYEGVCVSRDGLASHLSHHHPGAVTEAQLPFVIESCEKHQDDYGEGACPLCNAWAPSMNKEESKSKYCRHLGRHLQQLSLSAIPTWIDGLEARNSTLNLTEIPRDLQLPVWIPYEDVTLLPGLRDLNRYEVQEYCRVRQYQIDFGENDENRVANEDQAVYEAQRRFRVSS</sequence>